<proteinExistence type="predicted"/>
<organism evidence="1 2">
    <name type="scientific">Leucogyrophana mollusca</name>
    <dbReference type="NCBI Taxonomy" id="85980"/>
    <lineage>
        <taxon>Eukaryota</taxon>
        <taxon>Fungi</taxon>
        <taxon>Dikarya</taxon>
        <taxon>Basidiomycota</taxon>
        <taxon>Agaricomycotina</taxon>
        <taxon>Agaricomycetes</taxon>
        <taxon>Agaricomycetidae</taxon>
        <taxon>Boletales</taxon>
        <taxon>Boletales incertae sedis</taxon>
        <taxon>Leucogyrophana</taxon>
    </lineage>
</organism>
<gene>
    <name evidence="1" type="ORF">BV22DRAFT_1034429</name>
</gene>
<protein>
    <submittedName>
        <fullName evidence="1">Uncharacterized protein</fullName>
    </submittedName>
</protein>
<name>A0ACB8BHC3_9AGAM</name>
<keyword evidence="2" id="KW-1185">Reference proteome</keyword>
<sequence length="107" mass="11260">MFKNAFIIITALLSVSVMAAPSEATADLVEALQRVDARGFSPVDANFAGVKRSCASGYMECSDGGCCRTNGQCCILNACCNPGYYCVRNEQSTRVGCCPDGRVCASP</sequence>
<dbReference type="EMBL" id="MU266409">
    <property type="protein sequence ID" value="KAH7925109.1"/>
    <property type="molecule type" value="Genomic_DNA"/>
</dbReference>
<reference evidence="1" key="1">
    <citation type="journal article" date="2021" name="New Phytol.">
        <title>Evolutionary innovations through gain and loss of genes in the ectomycorrhizal Boletales.</title>
        <authorList>
            <person name="Wu G."/>
            <person name="Miyauchi S."/>
            <person name="Morin E."/>
            <person name="Kuo A."/>
            <person name="Drula E."/>
            <person name="Varga T."/>
            <person name="Kohler A."/>
            <person name="Feng B."/>
            <person name="Cao Y."/>
            <person name="Lipzen A."/>
            <person name="Daum C."/>
            <person name="Hundley H."/>
            <person name="Pangilinan J."/>
            <person name="Johnson J."/>
            <person name="Barry K."/>
            <person name="LaButti K."/>
            <person name="Ng V."/>
            <person name="Ahrendt S."/>
            <person name="Min B."/>
            <person name="Choi I.G."/>
            <person name="Park H."/>
            <person name="Plett J.M."/>
            <person name="Magnuson J."/>
            <person name="Spatafora J.W."/>
            <person name="Nagy L.G."/>
            <person name="Henrissat B."/>
            <person name="Grigoriev I.V."/>
            <person name="Yang Z.L."/>
            <person name="Xu J."/>
            <person name="Martin F.M."/>
        </authorList>
    </citation>
    <scope>NUCLEOTIDE SEQUENCE</scope>
    <source>
        <strain evidence="1">KUC20120723A-06</strain>
    </source>
</reference>
<accession>A0ACB8BHC3</accession>
<dbReference type="Proteomes" id="UP000790709">
    <property type="component" value="Unassembled WGS sequence"/>
</dbReference>
<comment type="caution">
    <text evidence="1">The sequence shown here is derived from an EMBL/GenBank/DDBJ whole genome shotgun (WGS) entry which is preliminary data.</text>
</comment>
<evidence type="ECO:0000313" key="1">
    <source>
        <dbReference type="EMBL" id="KAH7925109.1"/>
    </source>
</evidence>
<evidence type="ECO:0000313" key="2">
    <source>
        <dbReference type="Proteomes" id="UP000790709"/>
    </source>
</evidence>